<name>A0A553JZM1_9ACTN</name>
<evidence type="ECO:0000313" key="2">
    <source>
        <dbReference type="Proteomes" id="UP000317638"/>
    </source>
</evidence>
<dbReference type="NCBIfam" id="NF047634">
    <property type="entry name" value="antiviral_Brig1"/>
    <property type="match status" value="1"/>
</dbReference>
<dbReference type="RefSeq" id="WP_143938640.1">
    <property type="nucleotide sequence ID" value="NZ_VKKG01000004.1"/>
</dbReference>
<dbReference type="AlphaFoldDB" id="A0A553JZM1"/>
<sequence length="252" mass="27968">MSSRLAAVEFWDREIGRWVRGNHRLHPDLERWRGAYAGRGAGTVDMTVMPEPYIGPLAAKNTPALVMLGLNPGAPAPKFQGMQGIYTRRVRETSYGDWAKSGPYTDAAWEETHGRNRYHQSRLSFARRLHSDDSIPAQELLYIELYPFHSKSVTAAITPPADLLSRFILDPISELETPFIFAFGKPWLKAATKLGFGDGYQLPVDWTTASRTALVFPLNRDQRLVVVTQLGYAGPPGGTDTEALAAALRVQA</sequence>
<reference evidence="1 2" key="1">
    <citation type="submission" date="2019-07" db="EMBL/GenBank/DDBJ databases">
        <authorList>
            <person name="Zhou L.-Y."/>
        </authorList>
    </citation>
    <scope>NUCLEOTIDE SEQUENCE [LARGE SCALE GENOMIC DNA]</scope>
    <source>
        <strain evidence="1 2">YIM 101269</strain>
    </source>
</reference>
<proteinExistence type="predicted"/>
<organism evidence="1 2">
    <name type="scientific">Tessaracoccus rhinocerotis</name>
    <dbReference type="NCBI Taxonomy" id="1689449"/>
    <lineage>
        <taxon>Bacteria</taxon>
        <taxon>Bacillati</taxon>
        <taxon>Actinomycetota</taxon>
        <taxon>Actinomycetes</taxon>
        <taxon>Propionibacteriales</taxon>
        <taxon>Propionibacteriaceae</taxon>
        <taxon>Tessaracoccus</taxon>
    </lineage>
</organism>
<comment type="caution">
    <text evidence="1">The sequence shown here is derived from an EMBL/GenBank/DDBJ whole genome shotgun (WGS) entry which is preliminary data.</text>
</comment>
<evidence type="ECO:0000313" key="1">
    <source>
        <dbReference type="EMBL" id="TRY17900.1"/>
    </source>
</evidence>
<dbReference type="Proteomes" id="UP000317638">
    <property type="component" value="Unassembled WGS sequence"/>
</dbReference>
<protein>
    <submittedName>
        <fullName evidence="1">Uncharacterized protein</fullName>
    </submittedName>
</protein>
<dbReference type="EMBL" id="VKKG01000004">
    <property type="protein sequence ID" value="TRY17900.1"/>
    <property type="molecule type" value="Genomic_DNA"/>
</dbReference>
<keyword evidence="2" id="KW-1185">Reference proteome</keyword>
<dbReference type="OrthoDB" id="5120608at2"/>
<accession>A0A553JZM1</accession>
<gene>
    <name evidence="1" type="ORF">FOJ82_11590</name>
</gene>